<reference evidence="8" key="1">
    <citation type="journal article" date="2019" name="Int. J. Syst. Evol. Microbiol.">
        <title>The Global Catalogue of Microorganisms (GCM) 10K type strain sequencing project: providing services to taxonomists for standard genome sequencing and annotation.</title>
        <authorList>
            <consortium name="The Broad Institute Genomics Platform"/>
            <consortium name="The Broad Institute Genome Sequencing Center for Infectious Disease"/>
            <person name="Wu L."/>
            <person name="Ma J."/>
        </authorList>
    </citation>
    <scope>NUCLEOTIDE SEQUENCE [LARGE SCALE GENOMIC DNA]</scope>
    <source>
        <strain evidence="8">JCM 17933</strain>
    </source>
</reference>
<accession>A0ABP8QPE8</accession>
<gene>
    <name evidence="7" type="ORF">GCM10023191_065970</name>
</gene>
<organism evidence="7 8">
    <name type="scientific">Actinoallomurus oryzae</name>
    <dbReference type="NCBI Taxonomy" id="502180"/>
    <lineage>
        <taxon>Bacteria</taxon>
        <taxon>Bacillati</taxon>
        <taxon>Actinomycetota</taxon>
        <taxon>Actinomycetes</taxon>
        <taxon>Streptosporangiales</taxon>
        <taxon>Thermomonosporaceae</taxon>
        <taxon>Actinoallomurus</taxon>
    </lineage>
</organism>
<proteinExistence type="inferred from homology"/>
<dbReference type="PANTHER" id="PTHR30603:SF60">
    <property type="entry name" value="RNA POLYMERASE SIGMA FACTOR RPOD"/>
    <property type="match status" value="1"/>
</dbReference>
<dbReference type="Pfam" id="PF04542">
    <property type="entry name" value="Sigma70_r2"/>
    <property type="match status" value="1"/>
</dbReference>
<keyword evidence="4" id="KW-0238">DNA-binding</keyword>
<name>A0ABP8QPE8_9ACTN</name>
<dbReference type="InterPro" id="IPR000943">
    <property type="entry name" value="RNA_pol_sigma70"/>
</dbReference>
<evidence type="ECO:0000313" key="8">
    <source>
        <dbReference type="Proteomes" id="UP001500503"/>
    </source>
</evidence>
<evidence type="ECO:0000259" key="6">
    <source>
        <dbReference type="PROSITE" id="PS00715"/>
    </source>
</evidence>
<evidence type="ECO:0000256" key="1">
    <source>
        <dbReference type="ARBA" id="ARBA00007788"/>
    </source>
</evidence>
<evidence type="ECO:0000256" key="5">
    <source>
        <dbReference type="ARBA" id="ARBA00023163"/>
    </source>
</evidence>
<dbReference type="Gene3D" id="1.10.10.10">
    <property type="entry name" value="Winged helix-like DNA-binding domain superfamily/Winged helix DNA-binding domain"/>
    <property type="match status" value="2"/>
</dbReference>
<dbReference type="Pfam" id="PF04545">
    <property type="entry name" value="Sigma70_r4"/>
    <property type="match status" value="1"/>
</dbReference>
<dbReference type="Pfam" id="PF00140">
    <property type="entry name" value="Sigma70_r1_2"/>
    <property type="match status" value="1"/>
</dbReference>
<evidence type="ECO:0000256" key="4">
    <source>
        <dbReference type="ARBA" id="ARBA00023125"/>
    </source>
</evidence>
<dbReference type="InterPro" id="IPR050239">
    <property type="entry name" value="Sigma-70_RNA_pol_init_factors"/>
</dbReference>
<dbReference type="SUPFAM" id="SSF88946">
    <property type="entry name" value="Sigma2 domain of RNA polymerase sigma factors"/>
    <property type="match status" value="1"/>
</dbReference>
<dbReference type="Proteomes" id="UP001500503">
    <property type="component" value="Unassembled WGS sequence"/>
</dbReference>
<dbReference type="InterPro" id="IPR007624">
    <property type="entry name" value="RNA_pol_sigma70_r3"/>
</dbReference>
<dbReference type="PANTHER" id="PTHR30603">
    <property type="entry name" value="RNA POLYMERASE SIGMA FACTOR RPO"/>
    <property type="match status" value="1"/>
</dbReference>
<comment type="similarity">
    <text evidence="1">Belongs to the sigma-70 factor family.</text>
</comment>
<evidence type="ECO:0000313" key="7">
    <source>
        <dbReference type="EMBL" id="GAA4507501.1"/>
    </source>
</evidence>
<dbReference type="InterPro" id="IPR007630">
    <property type="entry name" value="RNA_pol_sigma70_r4"/>
</dbReference>
<dbReference type="InterPro" id="IPR013325">
    <property type="entry name" value="RNA_pol_sigma_r2"/>
</dbReference>
<dbReference type="PROSITE" id="PS00715">
    <property type="entry name" value="SIGMA70_1"/>
    <property type="match status" value="1"/>
</dbReference>
<keyword evidence="3" id="KW-0731">Sigma factor</keyword>
<sequence length="318" mass="36199">MHRTEPSEPYEEPNLVRQYLTQIASTPLLTAEDEVELGRRIRQGTQAAERLHQADTSEHRLSARQRTALQEAVRDGRQAKDHMIRANLRLVVSIAKRHSRRGLPLLDVIQQGNLGLIRAVEKFDYSKGFKFSTYAVWWIRKAIERGLAEQARGIRLPLNVVEELARVGRIERQLQFATGREPSAEEIAARAEISPGRLSELRRVARETVSLDAPIGEDGKLRIHDLIPDTEVLEASDVAEYRSLVDQLRAQIDTLPPEEAMVLTLRYGLHNGRTRSLRKIAKQMRMGARRVARLEKQALARLREPERSRELVDGRTAG</sequence>
<dbReference type="EMBL" id="BAABHF010000041">
    <property type="protein sequence ID" value="GAA4507501.1"/>
    <property type="molecule type" value="Genomic_DNA"/>
</dbReference>
<evidence type="ECO:0000256" key="2">
    <source>
        <dbReference type="ARBA" id="ARBA00023015"/>
    </source>
</evidence>
<dbReference type="InterPro" id="IPR009042">
    <property type="entry name" value="RNA_pol_sigma70_r1_2"/>
</dbReference>
<dbReference type="InterPro" id="IPR014284">
    <property type="entry name" value="RNA_pol_sigma-70_dom"/>
</dbReference>
<dbReference type="InterPro" id="IPR036388">
    <property type="entry name" value="WH-like_DNA-bd_sf"/>
</dbReference>
<dbReference type="PRINTS" id="PR00046">
    <property type="entry name" value="SIGMA70FCT"/>
</dbReference>
<feature type="domain" description="RNA polymerase sigma-70" evidence="6">
    <location>
        <begin position="107"/>
        <end position="120"/>
    </location>
</feature>
<dbReference type="Gene3D" id="1.10.601.10">
    <property type="entry name" value="RNA Polymerase Primary Sigma Factor"/>
    <property type="match status" value="1"/>
</dbReference>
<keyword evidence="2" id="KW-0805">Transcription regulation</keyword>
<evidence type="ECO:0000256" key="3">
    <source>
        <dbReference type="ARBA" id="ARBA00023082"/>
    </source>
</evidence>
<dbReference type="RefSeq" id="WP_345470513.1">
    <property type="nucleotide sequence ID" value="NZ_BAABHF010000041.1"/>
</dbReference>
<dbReference type="SUPFAM" id="SSF88659">
    <property type="entry name" value="Sigma3 and sigma4 domains of RNA polymerase sigma factors"/>
    <property type="match status" value="2"/>
</dbReference>
<comment type="caution">
    <text evidence="7">The sequence shown here is derived from an EMBL/GenBank/DDBJ whole genome shotgun (WGS) entry which is preliminary data.</text>
</comment>
<dbReference type="Pfam" id="PF04539">
    <property type="entry name" value="Sigma70_r3"/>
    <property type="match status" value="1"/>
</dbReference>
<dbReference type="InterPro" id="IPR007627">
    <property type="entry name" value="RNA_pol_sigma70_r2"/>
</dbReference>
<dbReference type="NCBIfam" id="TIGR02937">
    <property type="entry name" value="sigma70-ECF"/>
    <property type="match status" value="1"/>
</dbReference>
<keyword evidence="5" id="KW-0804">Transcription</keyword>
<protein>
    <submittedName>
        <fullName evidence="7">Sigma-70 family RNA polymerase sigma factor</fullName>
    </submittedName>
</protein>
<keyword evidence="8" id="KW-1185">Reference proteome</keyword>
<dbReference type="InterPro" id="IPR013324">
    <property type="entry name" value="RNA_pol_sigma_r3/r4-like"/>
</dbReference>